<evidence type="ECO:0000313" key="5">
    <source>
        <dbReference type="Proteomes" id="UP001363010"/>
    </source>
</evidence>
<comment type="similarity">
    <text evidence="1 2">Belongs to the gamma-glutamylcyclotransferase family.</text>
</comment>
<dbReference type="InterPro" id="IPR036568">
    <property type="entry name" value="GGCT-like_sf"/>
</dbReference>
<evidence type="ECO:0000256" key="2">
    <source>
        <dbReference type="RuleBase" id="RU367036"/>
    </source>
</evidence>
<reference evidence="4 5" key="1">
    <citation type="submission" date="2024-03" db="EMBL/GenBank/DDBJ databases">
        <title>Novel species of the genus Variovorax.</title>
        <authorList>
            <person name="Liu Q."/>
            <person name="Xin Y.-H."/>
        </authorList>
    </citation>
    <scope>NUCLEOTIDE SEQUENCE [LARGE SCALE GENOMIC DNA]</scope>
    <source>
        <strain evidence="4 5">KACC 18501</strain>
    </source>
</reference>
<name>A0ABU8W6D2_9BURK</name>
<evidence type="ECO:0000256" key="1">
    <source>
        <dbReference type="ARBA" id="ARBA00008861"/>
    </source>
</evidence>
<feature type="domain" description="Gamma-glutamylcyclotransferase AIG2-like" evidence="3">
    <location>
        <begin position="5"/>
        <end position="112"/>
    </location>
</feature>
<comment type="caution">
    <text evidence="4">The sequence shown here is derived from an EMBL/GenBank/DDBJ whole genome shotgun (WGS) entry which is preliminary data.</text>
</comment>
<dbReference type="RefSeq" id="WP_340366639.1">
    <property type="nucleotide sequence ID" value="NZ_JBBKZV010000024.1"/>
</dbReference>
<organism evidence="4 5">
    <name type="scientific">Variovorax humicola</name>
    <dbReference type="NCBI Taxonomy" id="1769758"/>
    <lineage>
        <taxon>Bacteria</taxon>
        <taxon>Pseudomonadati</taxon>
        <taxon>Pseudomonadota</taxon>
        <taxon>Betaproteobacteria</taxon>
        <taxon>Burkholderiales</taxon>
        <taxon>Comamonadaceae</taxon>
        <taxon>Variovorax</taxon>
    </lineage>
</organism>
<protein>
    <recommendedName>
        <fullName evidence="2">Gamma-glutamylcyclotransferase family protein</fullName>
    </recommendedName>
</protein>
<sequence length="140" mass="15931">MLPAFVFGTLKQGFPNFATNVGRRIDGEFVTLERYPLYLVGERHSPWLIDLPGQGHRVAGQLFEVDEAALARMDALERITEPDGYRRQRIRVVKRIDGDGNAIEAFVYLQPISPRPQDIRLGPLDDYLPAHARLYRSRAA</sequence>
<accession>A0ABU8W6D2</accession>
<evidence type="ECO:0000313" key="4">
    <source>
        <dbReference type="EMBL" id="MEJ8825610.1"/>
    </source>
</evidence>
<dbReference type="Proteomes" id="UP001363010">
    <property type="component" value="Unassembled WGS sequence"/>
</dbReference>
<dbReference type="EMBL" id="JBBKZV010000024">
    <property type="protein sequence ID" value="MEJ8825610.1"/>
    <property type="molecule type" value="Genomic_DNA"/>
</dbReference>
<evidence type="ECO:0000259" key="3">
    <source>
        <dbReference type="Pfam" id="PF06094"/>
    </source>
</evidence>
<dbReference type="PANTHER" id="PTHR12510:SF4">
    <property type="entry name" value="GAMMA-GLUTAMYLAMINECYCLOTRANSFERASE"/>
    <property type="match status" value="1"/>
</dbReference>
<dbReference type="Pfam" id="PF06094">
    <property type="entry name" value="GGACT"/>
    <property type="match status" value="1"/>
</dbReference>
<dbReference type="InterPro" id="IPR013024">
    <property type="entry name" value="GGCT-like"/>
</dbReference>
<dbReference type="Gene3D" id="3.10.490.10">
    <property type="entry name" value="Gamma-glutamyl cyclotransferase-like"/>
    <property type="match status" value="1"/>
</dbReference>
<dbReference type="PANTHER" id="PTHR12510">
    <property type="entry name" value="TROPONIN C-AKIN-1 PROTEIN"/>
    <property type="match status" value="1"/>
</dbReference>
<dbReference type="CDD" id="cd06661">
    <property type="entry name" value="GGCT_like"/>
    <property type="match status" value="1"/>
</dbReference>
<dbReference type="SUPFAM" id="SSF110857">
    <property type="entry name" value="Gamma-glutamyl cyclotransferase-like"/>
    <property type="match status" value="1"/>
</dbReference>
<keyword evidence="5" id="KW-1185">Reference proteome</keyword>
<dbReference type="InterPro" id="IPR039126">
    <property type="entry name" value="GGACT"/>
</dbReference>
<gene>
    <name evidence="4" type="ORF">WKW80_26885</name>
</gene>
<dbReference type="InterPro" id="IPR009288">
    <property type="entry name" value="AIG2-like_dom"/>
</dbReference>
<proteinExistence type="inferred from homology"/>